<dbReference type="Proteomes" id="UP000291343">
    <property type="component" value="Unassembled WGS sequence"/>
</dbReference>
<dbReference type="GO" id="GO:0003993">
    <property type="term" value="F:acid phosphatase activity"/>
    <property type="evidence" value="ECO:0007669"/>
    <property type="project" value="UniProtKB-EC"/>
</dbReference>
<accession>A0A482XKR6</accession>
<dbReference type="STRING" id="195883.A0A482XKR6"/>
<evidence type="ECO:0000313" key="10">
    <source>
        <dbReference type="Proteomes" id="UP000291343"/>
    </source>
</evidence>
<evidence type="ECO:0000256" key="7">
    <source>
        <dbReference type="ARBA" id="ARBA00023180"/>
    </source>
</evidence>
<reference evidence="9 10" key="1">
    <citation type="journal article" date="2017" name="Gigascience">
        <title>Genome sequence of the small brown planthopper, Laodelphax striatellus.</title>
        <authorList>
            <person name="Zhu J."/>
            <person name="Jiang F."/>
            <person name="Wang X."/>
            <person name="Yang P."/>
            <person name="Bao Y."/>
            <person name="Zhao W."/>
            <person name="Wang W."/>
            <person name="Lu H."/>
            <person name="Wang Q."/>
            <person name="Cui N."/>
            <person name="Li J."/>
            <person name="Chen X."/>
            <person name="Luo L."/>
            <person name="Yu J."/>
            <person name="Kang L."/>
            <person name="Cui F."/>
        </authorList>
    </citation>
    <scope>NUCLEOTIDE SEQUENCE [LARGE SCALE GENOMIC DNA]</scope>
    <source>
        <strain evidence="9">Lst14</strain>
    </source>
</reference>
<comment type="caution">
    <text evidence="9">The sequence shown here is derived from an EMBL/GenBank/DDBJ whole genome shotgun (WGS) entry which is preliminary data.</text>
</comment>
<name>A0A482XKR6_LAOST</name>
<dbReference type="EMBL" id="QKKF02006307">
    <property type="protein sequence ID" value="RZF46423.1"/>
    <property type="molecule type" value="Genomic_DNA"/>
</dbReference>
<dbReference type="SMR" id="A0A482XKR6"/>
<dbReference type="SUPFAM" id="SSF53254">
    <property type="entry name" value="Phosphoglycerate mutase-like"/>
    <property type="match status" value="1"/>
</dbReference>
<dbReference type="InterPro" id="IPR050645">
    <property type="entry name" value="Histidine_acid_phosphatase"/>
</dbReference>
<dbReference type="Gene3D" id="3.40.50.1240">
    <property type="entry name" value="Phosphoglycerate mutase-like"/>
    <property type="match status" value="1"/>
</dbReference>
<keyword evidence="8" id="KW-0472">Membrane</keyword>
<gene>
    <name evidence="9" type="ORF">LSTR_LSTR012498</name>
</gene>
<evidence type="ECO:0000256" key="6">
    <source>
        <dbReference type="ARBA" id="ARBA00023157"/>
    </source>
</evidence>
<dbReference type="PANTHER" id="PTHR11567:SF211">
    <property type="entry name" value="PROSTATIC ACID PHOSPHATASE"/>
    <property type="match status" value="1"/>
</dbReference>
<comment type="catalytic activity">
    <reaction evidence="1">
        <text>a phosphate monoester + H2O = an alcohol + phosphate</text>
        <dbReference type="Rhea" id="RHEA:15017"/>
        <dbReference type="ChEBI" id="CHEBI:15377"/>
        <dbReference type="ChEBI" id="CHEBI:30879"/>
        <dbReference type="ChEBI" id="CHEBI:43474"/>
        <dbReference type="ChEBI" id="CHEBI:67140"/>
        <dbReference type="EC" id="3.1.3.2"/>
    </reaction>
</comment>
<protein>
    <recommendedName>
        <fullName evidence="3">acid phosphatase</fullName>
        <ecNumber evidence="3">3.1.3.2</ecNumber>
    </recommendedName>
</protein>
<evidence type="ECO:0000313" key="9">
    <source>
        <dbReference type="EMBL" id="RZF46423.1"/>
    </source>
</evidence>
<keyword evidence="7" id="KW-0325">Glycoprotein</keyword>
<evidence type="ECO:0000256" key="4">
    <source>
        <dbReference type="ARBA" id="ARBA00022729"/>
    </source>
</evidence>
<dbReference type="InParanoid" id="A0A482XKR6"/>
<dbReference type="InterPro" id="IPR000560">
    <property type="entry name" value="His_Pase_clade-2"/>
</dbReference>
<keyword evidence="8" id="KW-1133">Transmembrane helix</keyword>
<dbReference type="InterPro" id="IPR029033">
    <property type="entry name" value="His_PPase_superfam"/>
</dbReference>
<dbReference type="Pfam" id="PF00328">
    <property type="entry name" value="His_Phos_2"/>
    <property type="match status" value="1"/>
</dbReference>
<evidence type="ECO:0000256" key="1">
    <source>
        <dbReference type="ARBA" id="ARBA00000032"/>
    </source>
</evidence>
<dbReference type="CDD" id="cd07061">
    <property type="entry name" value="HP_HAP_like"/>
    <property type="match status" value="1"/>
</dbReference>
<evidence type="ECO:0000256" key="2">
    <source>
        <dbReference type="ARBA" id="ARBA00005375"/>
    </source>
</evidence>
<evidence type="ECO:0000256" key="8">
    <source>
        <dbReference type="SAM" id="Phobius"/>
    </source>
</evidence>
<organism evidence="9 10">
    <name type="scientific">Laodelphax striatellus</name>
    <name type="common">Small brown planthopper</name>
    <name type="synonym">Delphax striatella</name>
    <dbReference type="NCBI Taxonomy" id="195883"/>
    <lineage>
        <taxon>Eukaryota</taxon>
        <taxon>Metazoa</taxon>
        <taxon>Ecdysozoa</taxon>
        <taxon>Arthropoda</taxon>
        <taxon>Hexapoda</taxon>
        <taxon>Insecta</taxon>
        <taxon>Pterygota</taxon>
        <taxon>Neoptera</taxon>
        <taxon>Paraneoptera</taxon>
        <taxon>Hemiptera</taxon>
        <taxon>Auchenorrhyncha</taxon>
        <taxon>Fulgoroidea</taxon>
        <taxon>Delphacidae</taxon>
        <taxon>Criomorphinae</taxon>
        <taxon>Laodelphax</taxon>
    </lineage>
</organism>
<dbReference type="OrthoDB" id="271628at2759"/>
<comment type="similarity">
    <text evidence="2">Belongs to the histidine acid phosphatase family.</text>
</comment>
<dbReference type="EC" id="3.1.3.2" evidence="3"/>
<keyword evidence="10" id="KW-1185">Reference proteome</keyword>
<evidence type="ECO:0000256" key="5">
    <source>
        <dbReference type="ARBA" id="ARBA00022801"/>
    </source>
</evidence>
<dbReference type="PANTHER" id="PTHR11567">
    <property type="entry name" value="ACID PHOSPHATASE-RELATED"/>
    <property type="match status" value="1"/>
</dbReference>
<sequence>MFSSRNKSQSLLLRQSDPRNFGVFSVVIICGIIIGVILFGYRSFADEIDEPQTLKYVVVYHRHGARSPTKSYKKDPYADWKKYWPMGWGQLTLEGKRQLYDLGMKLRKRYSKFVDRFSVQTVRVESSDADRCLMSAQLLLAGLFPPAGADQLWNKDFVWQPIPVHTTPKIYDRKIMMKAPCPKYTDEFNKVLQQSINNSTDDDRQLFATLTQNTGMQVKSIRQVESIYSILHIQDGVGLPLPSWTKGIYPDALIDKTKESMALSTYNTVMKRLHVGPWIKELFGKFHNATTVSNSTMKMNIYSGHDMGLIAVWRAFDFPEYLLPNFGATFIFELHNIDNNNIVKMLYFNTTSQAEPYKLQIPHCGNPCLLTDLHQKMEYLMPVNWEQECAL</sequence>
<keyword evidence="5" id="KW-0378">Hydrolase</keyword>
<dbReference type="AlphaFoldDB" id="A0A482XKR6"/>
<keyword evidence="4" id="KW-0732">Signal</keyword>
<keyword evidence="6" id="KW-1015">Disulfide bond</keyword>
<feature type="transmembrane region" description="Helical" evidence="8">
    <location>
        <begin position="21"/>
        <end position="41"/>
    </location>
</feature>
<evidence type="ECO:0000256" key="3">
    <source>
        <dbReference type="ARBA" id="ARBA00012646"/>
    </source>
</evidence>
<proteinExistence type="inferred from homology"/>
<keyword evidence="8" id="KW-0812">Transmembrane</keyword>